<organism evidence="1 2">
    <name type="scientific">Pseudomonas syringae pv. apii</name>
    <dbReference type="NCBI Taxonomy" id="81036"/>
    <lineage>
        <taxon>Bacteria</taxon>
        <taxon>Pseudomonadati</taxon>
        <taxon>Pseudomonadota</taxon>
        <taxon>Gammaproteobacteria</taxon>
        <taxon>Pseudomonadales</taxon>
        <taxon>Pseudomonadaceae</taxon>
        <taxon>Pseudomonas</taxon>
    </lineage>
</organism>
<reference evidence="1 2" key="1">
    <citation type="submission" date="2018-08" db="EMBL/GenBank/DDBJ databases">
        <title>Recombination of ecologically and evolutionarily significant loci maintains genetic cohesion in the Pseudomonas syringae species complex.</title>
        <authorList>
            <person name="Dillon M."/>
            <person name="Thakur S."/>
            <person name="Almeida R.N.D."/>
            <person name="Weir B.S."/>
            <person name="Guttman D.S."/>
        </authorList>
    </citation>
    <scope>NUCLEOTIDE SEQUENCE [LARGE SCALE GENOMIC DNA]</scope>
    <source>
        <strain evidence="1 2">ICMP 11947</strain>
    </source>
</reference>
<feature type="non-terminal residue" evidence="1">
    <location>
        <position position="1"/>
    </location>
</feature>
<dbReference type="Proteomes" id="UP000271152">
    <property type="component" value="Unassembled WGS sequence"/>
</dbReference>
<proteinExistence type="predicted"/>
<comment type="caution">
    <text evidence="1">The sequence shown here is derived from an EMBL/GenBank/DDBJ whole genome shotgun (WGS) entry which is preliminary data.</text>
</comment>
<evidence type="ECO:0000313" key="2">
    <source>
        <dbReference type="Proteomes" id="UP000271152"/>
    </source>
</evidence>
<dbReference type="AlphaFoldDB" id="A0A3M5WR45"/>
<dbReference type="EMBL" id="RBUG01000071">
    <property type="protein sequence ID" value="RMU73030.1"/>
    <property type="molecule type" value="Genomic_DNA"/>
</dbReference>
<sequence>ARSHGSLPGLVEAGLLAKRAAQPMDFLRQAYSFREQLRSYWSLRGLVGASLLAKRAAQPMDFLRQEYCLREQV</sequence>
<evidence type="ECO:0000313" key="1">
    <source>
        <dbReference type="EMBL" id="RMU73030.1"/>
    </source>
</evidence>
<accession>A0A3M5WR45</accession>
<name>A0A3M5WR45_9PSED</name>
<protein>
    <submittedName>
        <fullName evidence="1">Uncharacterized protein</fullName>
    </submittedName>
</protein>
<gene>
    <name evidence="1" type="ORF">ALP23_00326</name>
</gene>
<feature type="non-terminal residue" evidence="1">
    <location>
        <position position="73"/>
    </location>
</feature>